<dbReference type="SFLD" id="SFLDG00002">
    <property type="entry name" value="C1.7:_P-type_atpase_like"/>
    <property type="match status" value="1"/>
</dbReference>
<feature type="domain" description="Cation-transporting P-type ATPase N-terminal" evidence="15">
    <location>
        <begin position="6"/>
        <end position="78"/>
    </location>
</feature>
<keyword evidence="5" id="KW-0479">Metal-binding</keyword>
<dbReference type="GO" id="GO:0016020">
    <property type="term" value="C:membrane"/>
    <property type="evidence" value="ECO:0007669"/>
    <property type="project" value="InterPro"/>
</dbReference>
<dbReference type="KEGG" id="mvn:Mevan_1344"/>
<dbReference type="Proteomes" id="UP000001107">
    <property type="component" value="Chromosome"/>
</dbReference>
<keyword evidence="11" id="KW-0186">Copper</keyword>
<dbReference type="Gene3D" id="3.40.50.1000">
    <property type="entry name" value="HAD superfamily/HAD-like"/>
    <property type="match status" value="2"/>
</dbReference>
<dbReference type="SFLD" id="SFLDF00027">
    <property type="entry name" value="p-type_atpase"/>
    <property type="match status" value="1"/>
</dbReference>
<evidence type="ECO:0000256" key="14">
    <source>
        <dbReference type="SAM" id="Phobius"/>
    </source>
</evidence>
<keyword evidence="8" id="KW-0067">ATP-binding</keyword>
<dbReference type="OrthoDB" id="8588at2157"/>
<dbReference type="STRING" id="406327.Mevan_1344"/>
<dbReference type="GO" id="GO:0012505">
    <property type="term" value="C:endomembrane system"/>
    <property type="evidence" value="ECO:0007669"/>
    <property type="project" value="UniProtKB-SubCell"/>
</dbReference>
<dbReference type="RefSeq" id="WP_012066156.1">
    <property type="nucleotide sequence ID" value="NC_009634.1"/>
</dbReference>
<evidence type="ECO:0000256" key="10">
    <source>
        <dbReference type="ARBA" id="ARBA00022989"/>
    </source>
</evidence>
<evidence type="ECO:0000256" key="2">
    <source>
        <dbReference type="ARBA" id="ARBA00012517"/>
    </source>
</evidence>
<dbReference type="InterPro" id="IPR023299">
    <property type="entry name" value="ATPase_P-typ_cyto_dom_N"/>
</dbReference>
<dbReference type="PANTHER" id="PTHR42861">
    <property type="entry name" value="CALCIUM-TRANSPORTING ATPASE"/>
    <property type="match status" value="1"/>
</dbReference>
<dbReference type="Pfam" id="PF00702">
    <property type="entry name" value="Hydrolase"/>
    <property type="match status" value="1"/>
</dbReference>
<keyword evidence="16" id="KW-0378">Hydrolase</keyword>
<feature type="transmembrane region" description="Helical" evidence="14">
    <location>
        <begin position="776"/>
        <end position="795"/>
    </location>
</feature>
<keyword evidence="6" id="KW-0547">Nucleotide-binding</keyword>
<reference evidence="16" key="1">
    <citation type="submission" date="2007-06" db="EMBL/GenBank/DDBJ databases">
        <title>Complete sequence of Methanococcus vannielii SB.</title>
        <authorList>
            <consortium name="US DOE Joint Genome Institute"/>
            <person name="Copeland A."/>
            <person name="Lucas S."/>
            <person name="Lapidus A."/>
            <person name="Barry K."/>
            <person name="Glavina del Rio T."/>
            <person name="Dalin E."/>
            <person name="Tice H."/>
            <person name="Pitluck S."/>
            <person name="Chain P."/>
            <person name="Malfatti S."/>
            <person name="Shin M."/>
            <person name="Vergez L."/>
            <person name="Schmutz J."/>
            <person name="Larimer F."/>
            <person name="Land M."/>
            <person name="Hauser L."/>
            <person name="Kyrpides N."/>
            <person name="Anderson I."/>
            <person name="Sieprawska-Lupa M."/>
            <person name="Whitman W.B."/>
            <person name="Richardson P."/>
        </authorList>
    </citation>
    <scope>NUCLEOTIDE SEQUENCE [LARGE SCALE GENOMIC DNA]</scope>
    <source>
        <strain evidence="16">SB</strain>
    </source>
</reference>
<keyword evidence="9" id="KW-1278">Translocase</keyword>
<dbReference type="InterPro" id="IPR018303">
    <property type="entry name" value="ATPase_P-typ_P_site"/>
</dbReference>
<dbReference type="SUPFAM" id="SSF81653">
    <property type="entry name" value="Calcium ATPase, transduction domain A"/>
    <property type="match status" value="1"/>
</dbReference>
<dbReference type="Gene3D" id="2.70.150.10">
    <property type="entry name" value="Calcium-transporting ATPase, cytoplasmic transduction domain A"/>
    <property type="match status" value="1"/>
</dbReference>
<dbReference type="InterPro" id="IPR006068">
    <property type="entry name" value="ATPase_P-typ_cation-transptr_C"/>
</dbReference>
<feature type="transmembrane region" description="Helical" evidence="14">
    <location>
        <begin position="246"/>
        <end position="266"/>
    </location>
</feature>
<evidence type="ECO:0000256" key="9">
    <source>
        <dbReference type="ARBA" id="ARBA00022967"/>
    </source>
</evidence>
<feature type="transmembrane region" description="Helical" evidence="14">
    <location>
        <begin position="272"/>
        <end position="300"/>
    </location>
</feature>
<dbReference type="eggNOG" id="arCOG01578">
    <property type="taxonomic scope" value="Archaea"/>
</dbReference>
<dbReference type="GeneID" id="5324718"/>
<dbReference type="Gene3D" id="1.20.1110.10">
    <property type="entry name" value="Calcium-transporting ATPase, transmembrane domain"/>
    <property type="match status" value="2"/>
</dbReference>
<protein>
    <recommendedName>
        <fullName evidence="2">P-type Cu(+) transporter</fullName>
        <ecNumber evidence="2">7.2.2.8</ecNumber>
    </recommendedName>
</protein>
<dbReference type="Gene3D" id="3.40.1110.10">
    <property type="entry name" value="Calcium-transporting ATPase, cytoplasmic domain N"/>
    <property type="match status" value="2"/>
</dbReference>
<keyword evidence="3" id="KW-0813">Transport</keyword>
<dbReference type="PROSITE" id="PS00154">
    <property type="entry name" value="ATPASE_E1_E2"/>
    <property type="match status" value="1"/>
</dbReference>
<dbReference type="EC" id="7.2.2.8" evidence="2"/>
<dbReference type="InterPro" id="IPR001757">
    <property type="entry name" value="P_typ_ATPase"/>
</dbReference>
<keyword evidence="13 14" id="KW-0472">Membrane</keyword>
<dbReference type="InterPro" id="IPR059000">
    <property type="entry name" value="ATPase_P-type_domA"/>
</dbReference>
<dbReference type="PRINTS" id="PR00119">
    <property type="entry name" value="CATATPASE"/>
</dbReference>
<dbReference type="GO" id="GO:0140581">
    <property type="term" value="F:P-type monovalent copper transporter activity"/>
    <property type="evidence" value="ECO:0007669"/>
    <property type="project" value="UniProtKB-EC"/>
</dbReference>
<comment type="subcellular location">
    <subcellularLocation>
        <location evidence="1">Endomembrane system</location>
        <topology evidence="1">Multi-pass membrane protein</topology>
    </subcellularLocation>
</comment>
<dbReference type="InterPro" id="IPR023214">
    <property type="entry name" value="HAD_sf"/>
</dbReference>
<dbReference type="GO" id="GO:0016887">
    <property type="term" value="F:ATP hydrolysis activity"/>
    <property type="evidence" value="ECO:0007669"/>
    <property type="project" value="InterPro"/>
</dbReference>
<proteinExistence type="predicted"/>
<organism evidence="16 17">
    <name type="scientific">Methanococcus vannielii (strain ATCC 35089 / DSM 1224 / JCM 13029 / OCM 148 / SB)</name>
    <dbReference type="NCBI Taxonomy" id="406327"/>
    <lineage>
        <taxon>Archaea</taxon>
        <taxon>Methanobacteriati</taxon>
        <taxon>Methanobacteriota</taxon>
        <taxon>Methanomada group</taxon>
        <taxon>Methanococci</taxon>
        <taxon>Methanococcales</taxon>
        <taxon>Methanococcaceae</taxon>
        <taxon>Methanococcus</taxon>
    </lineage>
</organism>
<evidence type="ECO:0000313" key="17">
    <source>
        <dbReference type="Proteomes" id="UP000001107"/>
    </source>
</evidence>
<feature type="transmembrane region" description="Helical" evidence="14">
    <location>
        <begin position="735"/>
        <end position="755"/>
    </location>
</feature>
<evidence type="ECO:0000256" key="6">
    <source>
        <dbReference type="ARBA" id="ARBA00022741"/>
    </source>
</evidence>
<evidence type="ECO:0000256" key="8">
    <source>
        <dbReference type="ARBA" id="ARBA00022840"/>
    </source>
</evidence>
<keyword evidence="4 14" id="KW-0812">Transmembrane</keyword>
<evidence type="ECO:0000256" key="11">
    <source>
        <dbReference type="ARBA" id="ARBA00023008"/>
    </source>
</evidence>
<dbReference type="Pfam" id="PF00690">
    <property type="entry name" value="Cation_ATPase_N"/>
    <property type="match status" value="1"/>
</dbReference>
<dbReference type="Pfam" id="PF00122">
    <property type="entry name" value="E1-E2_ATPase"/>
    <property type="match status" value="1"/>
</dbReference>
<name>A6URW9_METVS</name>
<dbReference type="InterPro" id="IPR008250">
    <property type="entry name" value="ATPase_P-typ_transduc_dom_A_sf"/>
</dbReference>
<dbReference type="InterPro" id="IPR044492">
    <property type="entry name" value="P_typ_ATPase_HD_dom"/>
</dbReference>
<evidence type="ECO:0000256" key="3">
    <source>
        <dbReference type="ARBA" id="ARBA00022448"/>
    </source>
</evidence>
<dbReference type="SMART" id="SM00831">
    <property type="entry name" value="Cation_ATPase_N"/>
    <property type="match status" value="1"/>
</dbReference>
<dbReference type="InterPro" id="IPR036412">
    <property type="entry name" value="HAD-like_sf"/>
</dbReference>
<evidence type="ECO:0000256" key="1">
    <source>
        <dbReference type="ARBA" id="ARBA00004127"/>
    </source>
</evidence>
<evidence type="ECO:0000259" key="15">
    <source>
        <dbReference type="SMART" id="SM00831"/>
    </source>
</evidence>
<dbReference type="HOGENOM" id="CLU_002360_3_0_2"/>
<evidence type="ECO:0000256" key="4">
    <source>
        <dbReference type="ARBA" id="ARBA00022692"/>
    </source>
</evidence>
<dbReference type="SUPFAM" id="SSF81665">
    <property type="entry name" value="Calcium ATPase, transmembrane domain M"/>
    <property type="match status" value="1"/>
</dbReference>
<feature type="transmembrane region" description="Helical" evidence="14">
    <location>
        <begin position="710"/>
        <end position="729"/>
    </location>
</feature>
<keyword evidence="7" id="KW-0187">Copper transport</keyword>
<dbReference type="InterPro" id="IPR004014">
    <property type="entry name" value="ATPase_P-typ_cation-transptr_N"/>
</dbReference>
<dbReference type="TCDB" id="3.A.3.2.23">
    <property type="family name" value="the p-type atpase (p-atpase) superfamily"/>
</dbReference>
<dbReference type="GO" id="GO:0046872">
    <property type="term" value="F:metal ion binding"/>
    <property type="evidence" value="ECO:0007669"/>
    <property type="project" value="UniProtKB-KW"/>
</dbReference>
<feature type="transmembrane region" description="Helical" evidence="14">
    <location>
        <begin position="82"/>
        <end position="98"/>
    </location>
</feature>
<keyword evidence="17" id="KW-1185">Reference proteome</keyword>
<dbReference type="GO" id="GO:0005524">
    <property type="term" value="F:ATP binding"/>
    <property type="evidence" value="ECO:0007669"/>
    <property type="project" value="UniProtKB-KW"/>
</dbReference>
<evidence type="ECO:0000313" key="16">
    <source>
        <dbReference type="EMBL" id="ABR55241.1"/>
    </source>
</evidence>
<feature type="transmembrane region" description="Helical" evidence="14">
    <location>
        <begin position="58"/>
        <end position="76"/>
    </location>
</feature>
<dbReference type="NCBIfam" id="TIGR01494">
    <property type="entry name" value="ATPase_P-type"/>
    <property type="match status" value="3"/>
</dbReference>
<evidence type="ECO:0000256" key="7">
    <source>
        <dbReference type="ARBA" id="ARBA00022796"/>
    </source>
</evidence>
<dbReference type="FunFam" id="3.40.50.1000:FF:000144">
    <property type="entry name" value="copper-transporting ATPase 1 isoform X2"/>
    <property type="match status" value="1"/>
</dbReference>
<dbReference type="SUPFAM" id="SSF56784">
    <property type="entry name" value="HAD-like"/>
    <property type="match status" value="1"/>
</dbReference>
<evidence type="ECO:0000256" key="13">
    <source>
        <dbReference type="ARBA" id="ARBA00023136"/>
    </source>
</evidence>
<dbReference type="PRINTS" id="PR00120">
    <property type="entry name" value="HATPASE"/>
</dbReference>
<gene>
    <name evidence="16" type="ordered locus">Mevan_1344</name>
</gene>
<accession>A6URW9</accession>
<dbReference type="AlphaFoldDB" id="A6URW9"/>
<dbReference type="SFLD" id="SFLDS00003">
    <property type="entry name" value="Haloacid_Dehalogenase"/>
    <property type="match status" value="1"/>
</dbReference>
<dbReference type="InterPro" id="IPR023298">
    <property type="entry name" value="ATPase_P-typ_TM_dom_sf"/>
</dbReference>
<feature type="transmembrane region" description="Helical" evidence="14">
    <location>
        <begin position="807"/>
        <end position="826"/>
    </location>
</feature>
<evidence type="ECO:0000256" key="5">
    <source>
        <dbReference type="ARBA" id="ARBA00022723"/>
    </source>
</evidence>
<feature type="transmembrane region" description="Helical" evidence="14">
    <location>
        <begin position="633"/>
        <end position="658"/>
    </location>
</feature>
<sequence length="842" mass="93153">MKSSDFFHSLEVDKVFSDLDSSPNGISKKDADERLNRFGENIIENYERSKLSIFLKQFMSPVIYVLIFAAILAFFIGDTNDFLIIIGIVIINSLLGFWQESKAESSLKALKKLTEQRAFVFRNGEVIEIPSSKIVPGDVLMLSEGNVISADLRLYDTKGMLIDESTITGESIPVEKDGKVILPEKTLPYDLKNMALSGTVVVRGSGKGIVVKTGKNTYLASIAEKVKEKSPESPLTKAIGQFSKKYIVLLFIILFTVGSFGLYGGIDIPTMLYILVALMVSAIPEGLPIVITLVLAVGALELNKNYVLVRHLPSVETLGSATVIASDKTGTITTGKIAVSEVFPEEFDDIEVISALANESDGIHGDHMDLALVSWLGIEKYHKIRKNNPTLEIFPFDTKSRMMGSLNNVINGQKLFIKGSYEFLKEKSTNKSFKEFDQAHDKMSGNGLRVLAFGVGEGDIKNPSTWKIEIKSLIGFSDPPKEGVKGAVSTAKSAGIRVIMITGDNSLTAKKIATEVGIYSEGDGLLSGVDIEKLDDEELKDALKGVSVVSRALPEHKYRIVKALQNSGEIVAVTGDGVNDVPALKVADLGISMGEGTEAAKSVSKMVLVDNNLSLIVKAIKQGRLITENIRKVIYYLISANMGQIVLISLSIIMGLSLPLFPVQILWINMVTDGVQDKTFPFIKEESNLMKRNPLRPENRVFDKVQIYRIFYAAVSLGLINLALYFHLLNINYPYMEIVTILFTSMVVSIWFNGIQAQKEHEPFFKNIKRSITINPYIWVGVLIGIVLQLLAIYVFSDLFKTVPLDILDFSYVLITSVLFFITLEVRKWAEYLYNKKNNPIL</sequence>
<keyword evidence="12" id="KW-0406">Ion transport</keyword>
<dbReference type="EMBL" id="CP000742">
    <property type="protein sequence ID" value="ABR55241.1"/>
    <property type="molecule type" value="Genomic_DNA"/>
</dbReference>
<keyword evidence="10 14" id="KW-1133">Transmembrane helix</keyword>
<evidence type="ECO:0000256" key="12">
    <source>
        <dbReference type="ARBA" id="ARBA00023065"/>
    </source>
</evidence>
<dbReference type="Pfam" id="PF00689">
    <property type="entry name" value="Cation_ATPase_C"/>
    <property type="match status" value="1"/>
</dbReference>